<dbReference type="EMBL" id="BNJK01000002">
    <property type="protein sequence ID" value="GHO98896.1"/>
    <property type="molecule type" value="Genomic_DNA"/>
</dbReference>
<sequence length="158" mass="18735">MIEYARSLIGRAIEYYTCFISYSSLDQNFAERLYADLQNKGVRCWFAPHNMKIGDKIRPRIDESIRIYDKLLLVLSEHSVNSAWVEKEVETAFEKENRNKSLVLFPIKLDETVMHTNQAWAADIRRMRHIGNMSQWKDHDAYQRGLQRLLRDLKQEKG</sequence>
<reference evidence="2" key="1">
    <citation type="submission" date="2020-10" db="EMBL/GenBank/DDBJ databases">
        <title>Taxonomic study of unclassified bacteria belonging to the class Ktedonobacteria.</title>
        <authorList>
            <person name="Yabe S."/>
            <person name="Wang C.M."/>
            <person name="Zheng Y."/>
            <person name="Sakai Y."/>
            <person name="Cavaletti L."/>
            <person name="Monciardini P."/>
            <person name="Donadio S."/>
        </authorList>
    </citation>
    <scope>NUCLEOTIDE SEQUENCE</scope>
    <source>
        <strain evidence="2">ID150040</strain>
    </source>
</reference>
<evidence type="ECO:0000313" key="3">
    <source>
        <dbReference type="Proteomes" id="UP000597444"/>
    </source>
</evidence>
<dbReference type="InterPro" id="IPR000157">
    <property type="entry name" value="TIR_dom"/>
</dbReference>
<feature type="domain" description="TIR" evidence="1">
    <location>
        <begin position="14"/>
        <end position="154"/>
    </location>
</feature>
<dbReference type="Gene3D" id="3.40.50.10140">
    <property type="entry name" value="Toll/interleukin-1 receptor homology (TIR) domain"/>
    <property type="match status" value="1"/>
</dbReference>
<evidence type="ECO:0000313" key="2">
    <source>
        <dbReference type="EMBL" id="GHO98896.1"/>
    </source>
</evidence>
<protein>
    <recommendedName>
        <fullName evidence="1">TIR domain-containing protein</fullName>
    </recommendedName>
</protein>
<dbReference type="Pfam" id="PF13676">
    <property type="entry name" value="TIR_2"/>
    <property type="match status" value="1"/>
</dbReference>
<keyword evidence="3" id="KW-1185">Reference proteome</keyword>
<gene>
    <name evidence="2" type="ORF">KSF_089440</name>
</gene>
<dbReference type="InterPro" id="IPR035897">
    <property type="entry name" value="Toll_tir_struct_dom_sf"/>
</dbReference>
<name>A0A8J3IZL6_9CHLR</name>
<accession>A0A8J3IZL6</accession>
<proteinExistence type="predicted"/>
<dbReference type="SMART" id="SM00255">
    <property type="entry name" value="TIR"/>
    <property type="match status" value="1"/>
</dbReference>
<dbReference type="SUPFAM" id="SSF52200">
    <property type="entry name" value="Toll/Interleukin receptor TIR domain"/>
    <property type="match status" value="1"/>
</dbReference>
<dbReference type="Proteomes" id="UP000597444">
    <property type="component" value="Unassembled WGS sequence"/>
</dbReference>
<evidence type="ECO:0000259" key="1">
    <source>
        <dbReference type="PROSITE" id="PS50104"/>
    </source>
</evidence>
<dbReference type="GO" id="GO:0007165">
    <property type="term" value="P:signal transduction"/>
    <property type="evidence" value="ECO:0007669"/>
    <property type="project" value="InterPro"/>
</dbReference>
<comment type="caution">
    <text evidence="2">The sequence shown here is derived from an EMBL/GenBank/DDBJ whole genome shotgun (WGS) entry which is preliminary data.</text>
</comment>
<dbReference type="AlphaFoldDB" id="A0A8J3IZL6"/>
<organism evidence="2 3">
    <name type="scientific">Reticulibacter mediterranei</name>
    <dbReference type="NCBI Taxonomy" id="2778369"/>
    <lineage>
        <taxon>Bacteria</taxon>
        <taxon>Bacillati</taxon>
        <taxon>Chloroflexota</taxon>
        <taxon>Ktedonobacteria</taxon>
        <taxon>Ktedonobacterales</taxon>
        <taxon>Reticulibacteraceae</taxon>
        <taxon>Reticulibacter</taxon>
    </lineage>
</organism>
<dbReference type="PROSITE" id="PS50104">
    <property type="entry name" value="TIR"/>
    <property type="match status" value="1"/>
</dbReference>